<accession>A0ABW4Z8T5</accession>
<protein>
    <submittedName>
        <fullName evidence="1">Uncharacterized protein</fullName>
    </submittedName>
</protein>
<dbReference type="RefSeq" id="WP_377086521.1">
    <property type="nucleotide sequence ID" value="NZ_JBHSJL010000014.1"/>
</dbReference>
<evidence type="ECO:0000313" key="2">
    <source>
        <dbReference type="Proteomes" id="UP001597389"/>
    </source>
</evidence>
<keyword evidence="2" id="KW-1185">Reference proteome</keyword>
<dbReference type="EMBL" id="JBHUJB010000022">
    <property type="protein sequence ID" value="MFD2158334.1"/>
    <property type="molecule type" value="Genomic_DNA"/>
</dbReference>
<reference evidence="2" key="1">
    <citation type="journal article" date="2019" name="Int. J. Syst. Evol. Microbiol.">
        <title>The Global Catalogue of Microorganisms (GCM) 10K type strain sequencing project: providing services to taxonomists for standard genome sequencing and annotation.</title>
        <authorList>
            <consortium name="The Broad Institute Genomics Platform"/>
            <consortium name="The Broad Institute Genome Sequencing Center for Infectious Disease"/>
            <person name="Wu L."/>
            <person name="Ma J."/>
        </authorList>
    </citation>
    <scope>NUCLEOTIDE SEQUENCE [LARGE SCALE GENOMIC DNA]</scope>
    <source>
        <strain evidence="2">CCUG 57942</strain>
    </source>
</reference>
<gene>
    <name evidence="1" type="ORF">ACFSW8_05440</name>
</gene>
<name>A0ABW4Z8T5_9BACT</name>
<proteinExistence type="predicted"/>
<sequence>MTRSELNKVIKRVGGMAQLLDMLTQITRTQDNQLVQSLTAPLHEPNTVYDFFSDIPGRPDAAYYLECVDESTSPVEGDIPLATYDILHLTYGFYAGDSAGEGYIFPFIKCADNRYHLIKMKEYPWLVH</sequence>
<dbReference type="Proteomes" id="UP001597389">
    <property type="component" value="Unassembled WGS sequence"/>
</dbReference>
<comment type="caution">
    <text evidence="1">The sequence shown here is derived from an EMBL/GenBank/DDBJ whole genome shotgun (WGS) entry which is preliminary data.</text>
</comment>
<evidence type="ECO:0000313" key="1">
    <source>
        <dbReference type="EMBL" id="MFD2158334.1"/>
    </source>
</evidence>
<organism evidence="1 2">
    <name type="scientific">Rubritalea tangerina</name>
    <dbReference type="NCBI Taxonomy" id="430798"/>
    <lineage>
        <taxon>Bacteria</taxon>
        <taxon>Pseudomonadati</taxon>
        <taxon>Verrucomicrobiota</taxon>
        <taxon>Verrucomicrobiia</taxon>
        <taxon>Verrucomicrobiales</taxon>
        <taxon>Rubritaleaceae</taxon>
        <taxon>Rubritalea</taxon>
    </lineage>
</organism>